<gene>
    <name evidence="10" type="primary">tolR</name>
    <name evidence="11" type="ORF">DFR31_1451</name>
</gene>
<dbReference type="GO" id="GO:0022857">
    <property type="term" value="F:transmembrane transporter activity"/>
    <property type="evidence" value="ECO:0007669"/>
    <property type="project" value="InterPro"/>
</dbReference>
<organism evidence="11 12">
    <name type="scientific">Alkalispirillum mobile</name>
    <dbReference type="NCBI Taxonomy" id="85925"/>
    <lineage>
        <taxon>Bacteria</taxon>
        <taxon>Pseudomonadati</taxon>
        <taxon>Pseudomonadota</taxon>
        <taxon>Gammaproteobacteria</taxon>
        <taxon>Chromatiales</taxon>
        <taxon>Ectothiorhodospiraceae</taxon>
        <taxon>Alkalispirillum</taxon>
    </lineage>
</organism>
<evidence type="ECO:0000256" key="5">
    <source>
        <dbReference type="ARBA" id="ARBA00022618"/>
    </source>
</evidence>
<dbReference type="HAMAP" id="MF_02203">
    <property type="entry name" value="TolR"/>
    <property type="match status" value="1"/>
</dbReference>
<keyword evidence="9 10" id="KW-0131">Cell cycle</keyword>
<dbReference type="NCBIfam" id="TIGR02801">
    <property type="entry name" value="tolR"/>
    <property type="match status" value="1"/>
</dbReference>
<comment type="function">
    <text evidence="10">Part of the Tol-Pal system, which plays a role in outer membrane invagination during cell division and is important for maintaining outer membrane integrity.</text>
</comment>
<keyword evidence="6 10" id="KW-0812">Transmembrane</keyword>
<evidence type="ECO:0000256" key="8">
    <source>
        <dbReference type="ARBA" id="ARBA00023136"/>
    </source>
</evidence>
<evidence type="ECO:0000256" key="10">
    <source>
        <dbReference type="HAMAP-Rule" id="MF_02203"/>
    </source>
</evidence>
<dbReference type="GO" id="GO:0005886">
    <property type="term" value="C:plasma membrane"/>
    <property type="evidence" value="ECO:0007669"/>
    <property type="project" value="UniProtKB-SubCell"/>
</dbReference>
<evidence type="ECO:0000256" key="1">
    <source>
        <dbReference type="ARBA" id="ARBA00004162"/>
    </source>
</evidence>
<dbReference type="GO" id="GO:0015031">
    <property type="term" value="P:protein transport"/>
    <property type="evidence" value="ECO:0007669"/>
    <property type="project" value="InterPro"/>
</dbReference>
<evidence type="ECO:0000256" key="6">
    <source>
        <dbReference type="ARBA" id="ARBA00022692"/>
    </source>
</evidence>
<comment type="subunit">
    <text evidence="10">The Tol-Pal system is composed of five core proteins: the inner membrane proteins TolA, TolQ and TolR, the periplasmic protein TolB and the outer membrane protein Pal. They form a network linking the inner and outer membranes and the peptidoglycan layer.</text>
</comment>
<comment type="subcellular location">
    <subcellularLocation>
        <location evidence="10">Cell inner membrane</location>
        <topology evidence="10">Single-pass membrane protein</topology>
    </subcellularLocation>
    <subcellularLocation>
        <location evidence="1">Cell membrane</location>
        <topology evidence="1">Single-pass membrane protein</topology>
    </subcellularLocation>
</comment>
<dbReference type="InterPro" id="IPR014168">
    <property type="entry name" value="Tol-Pal_TolR"/>
</dbReference>
<dbReference type="Proteomes" id="UP000275461">
    <property type="component" value="Unassembled WGS sequence"/>
</dbReference>
<dbReference type="PANTHER" id="PTHR30558:SF7">
    <property type="entry name" value="TOL-PAL SYSTEM PROTEIN TOLR"/>
    <property type="match status" value="1"/>
</dbReference>
<evidence type="ECO:0000256" key="9">
    <source>
        <dbReference type="ARBA" id="ARBA00023306"/>
    </source>
</evidence>
<dbReference type="InterPro" id="IPR003400">
    <property type="entry name" value="ExbD"/>
</dbReference>
<evidence type="ECO:0000256" key="7">
    <source>
        <dbReference type="ARBA" id="ARBA00022989"/>
    </source>
</evidence>
<evidence type="ECO:0000256" key="3">
    <source>
        <dbReference type="ARBA" id="ARBA00022475"/>
    </source>
</evidence>
<dbReference type="GO" id="GO:0051301">
    <property type="term" value="P:cell division"/>
    <property type="evidence" value="ECO:0007669"/>
    <property type="project" value="UniProtKB-UniRule"/>
</dbReference>
<sequence length="149" mass="15971">MPYSASPMGHRSRRRPMSEINVVPYIDVMLVLLVIFMVTAPLLYQGVDVDLPQVDAQAEQDPPQEPVIVSVDADGRYYLNMADDPEAAMTAGELSDAVAALLADNPDKRVLVNGDSNVPYGDVVSVMVRLRDAGAAGVGLMTRTPEGEG</sequence>
<keyword evidence="7 10" id="KW-1133">Transmembrane helix</keyword>
<dbReference type="PANTHER" id="PTHR30558">
    <property type="entry name" value="EXBD MEMBRANE COMPONENT OF PMF-DRIVEN MACROMOLECULE IMPORT SYSTEM"/>
    <property type="match status" value="1"/>
</dbReference>
<keyword evidence="12" id="KW-1185">Reference proteome</keyword>
<keyword evidence="5 10" id="KW-0132">Cell division</keyword>
<proteinExistence type="inferred from homology"/>
<evidence type="ECO:0000256" key="4">
    <source>
        <dbReference type="ARBA" id="ARBA00022519"/>
    </source>
</evidence>
<feature type="transmembrane region" description="Helical" evidence="10">
    <location>
        <begin position="21"/>
        <end position="44"/>
    </location>
</feature>
<keyword evidence="4 10" id="KW-0997">Cell inner membrane</keyword>
<keyword evidence="8 10" id="KW-0472">Membrane</keyword>
<evidence type="ECO:0000313" key="11">
    <source>
        <dbReference type="EMBL" id="RLK51509.1"/>
    </source>
</evidence>
<reference evidence="11 12" key="1">
    <citation type="submission" date="2018-10" db="EMBL/GenBank/DDBJ databases">
        <title>Genomic Encyclopedia of Type Strains, Phase IV (KMG-IV): sequencing the most valuable type-strain genomes for metagenomic binning, comparative biology and taxonomic classification.</title>
        <authorList>
            <person name="Goeker M."/>
        </authorList>
    </citation>
    <scope>NUCLEOTIDE SEQUENCE [LARGE SCALE GENOMIC DNA]</scope>
    <source>
        <strain evidence="11 12">DSM 12769</strain>
    </source>
</reference>
<dbReference type="Gene3D" id="3.30.420.270">
    <property type="match status" value="1"/>
</dbReference>
<evidence type="ECO:0000313" key="12">
    <source>
        <dbReference type="Proteomes" id="UP000275461"/>
    </source>
</evidence>
<dbReference type="Pfam" id="PF02472">
    <property type="entry name" value="ExbD"/>
    <property type="match status" value="1"/>
</dbReference>
<comment type="similarity">
    <text evidence="2 10">Belongs to the ExbD/TolR family.</text>
</comment>
<comment type="caution">
    <text evidence="11">The sequence shown here is derived from an EMBL/GenBank/DDBJ whole genome shotgun (WGS) entry which is preliminary data.</text>
</comment>
<evidence type="ECO:0000256" key="2">
    <source>
        <dbReference type="ARBA" id="ARBA00005811"/>
    </source>
</evidence>
<protein>
    <recommendedName>
        <fullName evidence="10">Tol-Pal system protein TolR</fullName>
    </recommendedName>
</protein>
<accession>A0A498C8S4</accession>
<dbReference type="AlphaFoldDB" id="A0A498C8S4"/>
<name>A0A498C8S4_9GAMM</name>
<keyword evidence="3 10" id="KW-1003">Cell membrane</keyword>
<dbReference type="EMBL" id="RCDA01000001">
    <property type="protein sequence ID" value="RLK51509.1"/>
    <property type="molecule type" value="Genomic_DNA"/>
</dbReference>